<reference evidence="2" key="1">
    <citation type="journal article" date="2019" name="Int. J. Syst. Evol. Microbiol.">
        <title>The Global Catalogue of Microorganisms (GCM) 10K type strain sequencing project: providing services to taxonomists for standard genome sequencing and annotation.</title>
        <authorList>
            <consortium name="The Broad Institute Genomics Platform"/>
            <consortium name="The Broad Institute Genome Sequencing Center for Infectious Disease"/>
            <person name="Wu L."/>
            <person name="Ma J."/>
        </authorList>
    </citation>
    <scope>NUCLEOTIDE SEQUENCE [LARGE SCALE GENOMIC DNA]</scope>
    <source>
        <strain evidence="2">CECT 7706</strain>
    </source>
</reference>
<proteinExistence type="predicted"/>
<protein>
    <recommendedName>
        <fullName evidence="3">Carbonic anhydrase</fullName>
    </recommendedName>
</protein>
<comment type="caution">
    <text evidence="1">The sequence shown here is derived from an EMBL/GenBank/DDBJ whole genome shotgun (WGS) entry which is preliminary data.</text>
</comment>
<dbReference type="EMBL" id="JAUFQS010000003">
    <property type="protein sequence ID" value="MDN3686720.1"/>
    <property type="molecule type" value="Genomic_DNA"/>
</dbReference>
<organism evidence="1 2">
    <name type="scientific">Cyclobacterium jeungdonense</name>
    <dbReference type="NCBI Taxonomy" id="708087"/>
    <lineage>
        <taxon>Bacteria</taxon>
        <taxon>Pseudomonadati</taxon>
        <taxon>Bacteroidota</taxon>
        <taxon>Cytophagia</taxon>
        <taxon>Cytophagales</taxon>
        <taxon>Cyclobacteriaceae</taxon>
        <taxon>Cyclobacterium</taxon>
    </lineage>
</organism>
<sequence>MLAGKPNVYGSVYQFEGQVAVF</sequence>
<accession>A0ABT8C2J6</accession>
<keyword evidence="2" id="KW-1185">Reference proteome</keyword>
<evidence type="ECO:0000313" key="2">
    <source>
        <dbReference type="Proteomes" id="UP001236663"/>
    </source>
</evidence>
<evidence type="ECO:0000313" key="1">
    <source>
        <dbReference type="EMBL" id="MDN3686720.1"/>
    </source>
</evidence>
<name>A0ABT8C2J6_9BACT</name>
<gene>
    <name evidence="1" type="ORF">QWZ15_02660</name>
</gene>
<dbReference type="Proteomes" id="UP001236663">
    <property type="component" value="Unassembled WGS sequence"/>
</dbReference>
<evidence type="ECO:0008006" key="3">
    <source>
        <dbReference type="Google" id="ProtNLM"/>
    </source>
</evidence>